<feature type="binding site" evidence="7">
    <location>
        <position position="130"/>
    </location>
    <ligand>
        <name>FMN</name>
        <dbReference type="ChEBI" id="CHEBI:58210"/>
    </ligand>
</feature>
<dbReference type="RefSeq" id="WP_130039356.1">
    <property type="nucleotide sequence ID" value="NZ_JACCEV010000002.1"/>
</dbReference>
<keyword evidence="3 7" id="KW-0288">FMN</keyword>
<dbReference type="AlphaFoldDB" id="A0A853H195"/>
<dbReference type="PANTHER" id="PTHR10578:SF107">
    <property type="entry name" value="2-HYDROXYACID OXIDASE 1"/>
    <property type="match status" value="1"/>
</dbReference>
<reference evidence="9 10" key="1">
    <citation type="submission" date="2020-07" db="EMBL/GenBank/DDBJ databases">
        <title>Taxonomic revisions and descriptions of new bacterial species based on genomic comparisons in the high-G+C-content subgroup of the family Alcaligenaceae.</title>
        <authorList>
            <person name="Szabo A."/>
            <person name="Felfoldi T."/>
        </authorList>
    </citation>
    <scope>NUCLEOTIDE SEQUENCE [LARGE SCALE GENOMIC DNA]</scope>
    <source>
        <strain evidence="9 10">DSM 25667</strain>
    </source>
</reference>
<dbReference type="Gene3D" id="3.20.20.70">
    <property type="entry name" value="Aldolase class I"/>
    <property type="match status" value="1"/>
</dbReference>
<accession>A0A853H195</accession>
<evidence type="ECO:0000256" key="7">
    <source>
        <dbReference type="PIRSR" id="PIRSR000138-2"/>
    </source>
</evidence>
<keyword evidence="4" id="KW-0560">Oxidoreductase</keyword>
<dbReference type="PIRSF" id="PIRSF000138">
    <property type="entry name" value="Al-hdrx_acd_dh"/>
    <property type="match status" value="1"/>
</dbReference>
<feature type="domain" description="FMN hydroxy acid dehydrogenase" evidence="8">
    <location>
        <begin position="2"/>
        <end position="385"/>
    </location>
</feature>
<feature type="binding site" evidence="7">
    <location>
        <position position="158"/>
    </location>
    <ligand>
        <name>FMN</name>
        <dbReference type="ChEBI" id="CHEBI:58210"/>
    </ligand>
</feature>
<dbReference type="OrthoDB" id="8717062at2"/>
<dbReference type="PROSITE" id="PS00557">
    <property type="entry name" value="FMN_HYDROXY_ACID_DH_1"/>
    <property type="match status" value="1"/>
</dbReference>
<protein>
    <submittedName>
        <fullName evidence="9">Alpha-hydroxy-acid oxidizing protein</fullName>
    </submittedName>
</protein>
<dbReference type="PROSITE" id="PS51349">
    <property type="entry name" value="FMN_HYDROXY_ACID_DH_2"/>
    <property type="match status" value="1"/>
</dbReference>
<comment type="cofactor">
    <cofactor evidence="1">
        <name>FMN</name>
        <dbReference type="ChEBI" id="CHEBI:58210"/>
    </cofactor>
</comment>
<evidence type="ECO:0000256" key="3">
    <source>
        <dbReference type="ARBA" id="ARBA00022643"/>
    </source>
</evidence>
<dbReference type="InterPro" id="IPR037396">
    <property type="entry name" value="FMN_HAD"/>
</dbReference>
<evidence type="ECO:0000256" key="6">
    <source>
        <dbReference type="PIRSR" id="PIRSR000138-1"/>
    </source>
</evidence>
<dbReference type="GO" id="GO:0010181">
    <property type="term" value="F:FMN binding"/>
    <property type="evidence" value="ECO:0007669"/>
    <property type="project" value="InterPro"/>
</dbReference>
<dbReference type="Proteomes" id="UP000554144">
    <property type="component" value="Unassembled WGS sequence"/>
</dbReference>
<gene>
    <name evidence="9" type="ORF">H0A62_09310</name>
</gene>
<dbReference type="InterPro" id="IPR013785">
    <property type="entry name" value="Aldolase_TIM"/>
</dbReference>
<organism evidence="9 10">
    <name type="scientific">Pollutimonas harenae</name>
    <dbReference type="NCBI Taxonomy" id="657015"/>
    <lineage>
        <taxon>Bacteria</taxon>
        <taxon>Pseudomonadati</taxon>
        <taxon>Pseudomonadota</taxon>
        <taxon>Betaproteobacteria</taxon>
        <taxon>Burkholderiales</taxon>
        <taxon>Alcaligenaceae</taxon>
        <taxon>Pollutimonas</taxon>
    </lineage>
</organism>
<dbReference type="InterPro" id="IPR012133">
    <property type="entry name" value="Alpha-hydoxy_acid_DH_FMN"/>
</dbReference>
<evidence type="ECO:0000256" key="5">
    <source>
        <dbReference type="ARBA" id="ARBA00024042"/>
    </source>
</evidence>
<dbReference type="Pfam" id="PF01070">
    <property type="entry name" value="FMN_dh"/>
    <property type="match status" value="1"/>
</dbReference>
<dbReference type="InterPro" id="IPR000262">
    <property type="entry name" value="FMN-dep_DH"/>
</dbReference>
<comment type="similarity">
    <text evidence="5">Belongs to the FMN-dependent alpha-hydroxy acid dehydrogenase family.</text>
</comment>
<proteinExistence type="inferred from homology"/>
<feature type="binding site" evidence="7">
    <location>
        <begin position="311"/>
        <end position="315"/>
    </location>
    <ligand>
        <name>FMN</name>
        <dbReference type="ChEBI" id="CHEBI:58210"/>
    </ligand>
</feature>
<feature type="binding site" evidence="7">
    <location>
        <position position="284"/>
    </location>
    <ligand>
        <name>glyoxylate</name>
        <dbReference type="ChEBI" id="CHEBI:36655"/>
    </ligand>
</feature>
<evidence type="ECO:0000259" key="8">
    <source>
        <dbReference type="PROSITE" id="PS51349"/>
    </source>
</evidence>
<feature type="binding site" evidence="7">
    <location>
        <position position="28"/>
    </location>
    <ligand>
        <name>glyoxylate</name>
        <dbReference type="ChEBI" id="CHEBI:36655"/>
    </ligand>
</feature>
<name>A0A853H195_9BURK</name>
<keyword evidence="2 7" id="KW-0285">Flavoprotein</keyword>
<keyword evidence="10" id="KW-1185">Reference proteome</keyword>
<feature type="binding site" evidence="7">
    <location>
        <position position="132"/>
    </location>
    <ligand>
        <name>glyoxylate</name>
        <dbReference type="ChEBI" id="CHEBI:36655"/>
    </ligand>
</feature>
<feature type="binding site" evidence="7">
    <location>
        <position position="110"/>
    </location>
    <ligand>
        <name>FMN</name>
        <dbReference type="ChEBI" id="CHEBI:58210"/>
    </ligand>
</feature>
<dbReference type="CDD" id="cd02809">
    <property type="entry name" value="alpha_hydroxyacid_oxid_FMN"/>
    <property type="match status" value="1"/>
</dbReference>
<dbReference type="EMBL" id="JACCEV010000002">
    <property type="protein sequence ID" value="NYT85800.1"/>
    <property type="molecule type" value="Genomic_DNA"/>
</dbReference>
<evidence type="ECO:0000313" key="10">
    <source>
        <dbReference type="Proteomes" id="UP000554144"/>
    </source>
</evidence>
<sequence>MSRLLDCLCLEDFERQARRTLPRPLYGYIRATAEDGISYKNNVDAFRRYAFVQRSLIDVSARHTDSLLFDHQYSQPFGIAPMGLSALYTYRGDIVLAQAAANHNIPMIVSSSSLIPMELIARHNPQAWFQAYVPGETDKLEALVERILNAGFRTLVITVDTPVNPNKQNYLRYGFSSPLKLTPQLLWQGISHPRWLANTFLPTVLKHGIPHFENNYATRGVAIISRKVERDFSDRGKLNWHHIRHIRELWRHNLIIKGLQDPTDVVKAVDHGVDGVILSNHGGRQLDSVVSPLQLLPQVVSRCPSIPIMMDGGIRRGSDVIKCLALGARMVFVGRPFAYAAATGGRAGVDRAAELLSLEIDRNLAMLGVPNIAGLGPDCLIKQPGYL</sequence>
<evidence type="ECO:0000256" key="1">
    <source>
        <dbReference type="ARBA" id="ARBA00001917"/>
    </source>
</evidence>
<evidence type="ECO:0000256" key="2">
    <source>
        <dbReference type="ARBA" id="ARBA00022630"/>
    </source>
</evidence>
<dbReference type="GO" id="GO:0016491">
    <property type="term" value="F:oxidoreductase activity"/>
    <property type="evidence" value="ECO:0007669"/>
    <property type="project" value="UniProtKB-KW"/>
</dbReference>
<feature type="binding site" evidence="7">
    <location>
        <position position="279"/>
    </location>
    <ligand>
        <name>FMN</name>
        <dbReference type="ChEBI" id="CHEBI:58210"/>
    </ligand>
</feature>
<feature type="binding site" evidence="7">
    <location>
        <begin position="81"/>
        <end position="83"/>
    </location>
    <ligand>
        <name>FMN</name>
        <dbReference type="ChEBI" id="CHEBI:58210"/>
    </ligand>
</feature>
<evidence type="ECO:0000313" key="9">
    <source>
        <dbReference type="EMBL" id="NYT85800.1"/>
    </source>
</evidence>
<comment type="caution">
    <text evidence="9">The sequence shown here is derived from an EMBL/GenBank/DDBJ whole genome shotgun (WGS) entry which is preliminary data.</text>
</comment>
<dbReference type="SUPFAM" id="SSF51395">
    <property type="entry name" value="FMN-linked oxidoreductases"/>
    <property type="match status" value="1"/>
</dbReference>
<evidence type="ECO:0000256" key="4">
    <source>
        <dbReference type="ARBA" id="ARBA00023002"/>
    </source>
</evidence>
<feature type="active site" description="Proton acceptor" evidence="6">
    <location>
        <position position="281"/>
    </location>
</feature>
<dbReference type="PANTHER" id="PTHR10578">
    <property type="entry name" value="S -2-HYDROXY-ACID OXIDASE-RELATED"/>
    <property type="match status" value="1"/>
</dbReference>
<feature type="binding site" evidence="7">
    <location>
        <position position="257"/>
    </location>
    <ligand>
        <name>FMN</name>
        <dbReference type="ChEBI" id="CHEBI:58210"/>
    </ligand>
</feature>
<dbReference type="InterPro" id="IPR008259">
    <property type="entry name" value="FMN_hydac_DH_AS"/>
</dbReference>
<feature type="binding site" evidence="7">
    <location>
        <position position="281"/>
    </location>
    <ligand>
        <name>glyoxylate</name>
        <dbReference type="ChEBI" id="CHEBI:36655"/>
    </ligand>
</feature>
<feature type="binding site" evidence="7">
    <location>
        <begin position="334"/>
        <end position="335"/>
    </location>
    <ligand>
        <name>FMN</name>
        <dbReference type="ChEBI" id="CHEBI:58210"/>
    </ligand>
</feature>